<dbReference type="InterPro" id="IPR011055">
    <property type="entry name" value="Dup_hybrid_motif"/>
</dbReference>
<evidence type="ECO:0000256" key="1">
    <source>
        <dbReference type="SAM" id="MobiDB-lite"/>
    </source>
</evidence>
<dbReference type="Pfam" id="PF26571">
    <property type="entry name" value="VldE"/>
    <property type="match status" value="1"/>
</dbReference>
<dbReference type="EMBL" id="CAFBMK010000014">
    <property type="protein sequence ID" value="CAB4898547.1"/>
    <property type="molecule type" value="Genomic_DNA"/>
</dbReference>
<sequence length="543" mass="56380">MKKGGAVALAVVLALSLFVVLFVTTGVREEVPTDCLPGKGISSAAGGVPAGSFSKPMKTSEAQLTSPFGSRWGTMHKGIDLAGPVGTPIYAYADGIVTKAEPATGFGMWIVLEHNIDGQTVSTVYGHMFPDGVLVKPGERVTAGQHIADEGNNGDTTGAHLHFEYHTGPWSPDNAIDPQPLYDDAVEPGSGQTGQSPLPSPSTTAPTSPAPNGGTAEMAALPANVGSEEHFQVDTVRVARAVHAKFPQITTIGGWRADGGGFDDHPSGRAADIMIDNWSSEEGKALGDQVKDYLWANRDYLRIEYMIWRQEYIPSQGEPNTMEDRGSTTQNHFDHVHVTTVGHGAPAPGQTYGPVPGGGGSAPKATGNCTTAPGAGLGDHGQLAAGQIPPEFEPWLALSAAQCRELSPAILAAQLKQESAFTPGLTSPAGAEGYAQFLPGTWASFGFPVDDRGVVTGAAGEGDPNDIGDAVMAQGRYNCSVADTLRPGIESGAITGDPVELMLAGYNAGPGAVQQFGGIPPYSETQNYVTTITATASDYDLAR</sequence>
<dbReference type="InterPro" id="IPR058593">
    <property type="entry name" value="ARB_07466-like_C"/>
</dbReference>
<reference evidence="4" key="1">
    <citation type="submission" date="2020-05" db="EMBL/GenBank/DDBJ databases">
        <authorList>
            <person name="Chiriac C."/>
            <person name="Salcher M."/>
            <person name="Ghai R."/>
            <person name="Kavagutti S V."/>
        </authorList>
    </citation>
    <scope>NUCLEOTIDE SEQUENCE</scope>
</reference>
<dbReference type="Gene3D" id="1.10.530.10">
    <property type="match status" value="1"/>
</dbReference>
<dbReference type="SUPFAM" id="SSF53955">
    <property type="entry name" value="Lysozyme-like"/>
    <property type="match status" value="1"/>
</dbReference>
<feature type="region of interest" description="Disordered" evidence="1">
    <location>
        <begin position="152"/>
        <end position="216"/>
    </location>
</feature>
<dbReference type="Gene3D" id="2.70.70.10">
    <property type="entry name" value="Glucose Permease (Domain IIA)"/>
    <property type="match status" value="1"/>
</dbReference>
<dbReference type="AlphaFoldDB" id="A0A6J7FSS1"/>
<dbReference type="PANTHER" id="PTHR21666">
    <property type="entry name" value="PEPTIDASE-RELATED"/>
    <property type="match status" value="1"/>
</dbReference>
<gene>
    <name evidence="4" type="ORF">UFOPK3564_00440</name>
</gene>
<dbReference type="PANTHER" id="PTHR21666:SF270">
    <property type="entry name" value="MUREIN HYDROLASE ACTIVATOR ENVC"/>
    <property type="match status" value="1"/>
</dbReference>
<feature type="domain" description="ARB-07466-like C-terminal" evidence="3">
    <location>
        <begin position="228"/>
        <end position="333"/>
    </location>
</feature>
<dbReference type="GO" id="GO:0004222">
    <property type="term" value="F:metalloendopeptidase activity"/>
    <property type="evidence" value="ECO:0007669"/>
    <property type="project" value="TreeGrafter"/>
</dbReference>
<accession>A0A6J7FSS1</accession>
<organism evidence="4">
    <name type="scientific">freshwater metagenome</name>
    <dbReference type="NCBI Taxonomy" id="449393"/>
    <lineage>
        <taxon>unclassified sequences</taxon>
        <taxon>metagenomes</taxon>
        <taxon>ecological metagenomes</taxon>
    </lineage>
</organism>
<feature type="compositionally biased region" description="Low complexity" evidence="1">
    <location>
        <begin position="201"/>
        <end position="211"/>
    </location>
</feature>
<proteinExistence type="predicted"/>
<dbReference type="CDD" id="cd13399">
    <property type="entry name" value="Slt35-like"/>
    <property type="match status" value="1"/>
</dbReference>
<name>A0A6J7FSS1_9ZZZZ</name>
<feature type="domain" description="M23ase beta-sheet core" evidence="2">
    <location>
        <begin position="75"/>
        <end position="167"/>
    </location>
</feature>
<evidence type="ECO:0000313" key="4">
    <source>
        <dbReference type="EMBL" id="CAB4898547.1"/>
    </source>
</evidence>
<evidence type="ECO:0000259" key="3">
    <source>
        <dbReference type="Pfam" id="PF26571"/>
    </source>
</evidence>
<dbReference type="InterPro" id="IPR016047">
    <property type="entry name" value="M23ase_b-sheet_dom"/>
</dbReference>
<dbReference type="InterPro" id="IPR050570">
    <property type="entry name" value="Cell_wall_metabolism_enzyme"/>
</dbReference>
<evidence type="ECO:0000259" key="2">
    <source>
        <dbReference type="Pfam" id="PF01551"/>
    </source>
</evidence>
<dbReference type="InterPro" id="IPR023346">
    <property type="entry name" value="Lysozyme-like_dom_sf"/>
</dbReference>
<dbReference type="SUPFAM" id="SSF51261">
    <property type="entry name" value="Duplicated hybrid motif"/>
    <property type="match status" value="1"/>
</dbReference>
<dbReference type="CDD" id="cd12797">
    <property type="entry name" value="M23_peptidase"/>
    <property type="match status" value="1"/>
</dbReference>
<protein>
    <submittedName>
        <fullName evidence="4">Unannotated protein</fullName>
    </submittedName>
</protein>
<dbReference type="Pfam" id="PF01551">
    <property type="entry name" value="Peptidase_M23"/>
    <property type="match status" value="1"/>
</dbReference>